<evidence type="ECO:0000313" key="2">
    <source>
        <dbReference type="EMBL" id="ADB73489.1"/>
    </source>
</evidence>
<keyword evidence="3" id="KW-1185">Reference proteome</keyword>
<dbReference type="RefSeq" id="WP_012946930.1">
    <property type="nucleotide sequence ID" value="NC_013757.1"/>
</dbReference>
<evidence type="ECO:0000313" key="3">
    <source>
        <dbReference type="Proteomes" id="UP000001382"/>
    </source>
</evidence>
<dbReference type="EMBL" id="CP001867">
    <property type="protein sequence ID" value="ADB73489.1"/>
    <property type="molecule type" value="Genomic_DNA"/>
</dbReference>
<feature type="coiled-coil region" evidence="1">
    <location>
        <begin position="84"/>
        <end position="128"/>
    </location>
</feature>
<gene>
    <name evidence="2" type="ordered locus">Gobs_0719</name>
</gene>
<evidence type="ECO:0000256" key="1">
    <source>
        <dbReference type="SAM" id="Coils"/>
    </source>
</evidence>
<reference evidence="2 3" key="1">
    <citation type="journal article" date="2010" name="Stand. Genomic Sci.">
        <title>Complete genome sequence of Geodermatophilus obscurus type strain (G-20).</title>
        <authorList>
            <person name="Ivanova N."/>
            <person name="Sikorski J."/>
            <person name="Jando M."/>
            <person name="Munk C."/>
            <person name="Lapidus A."/>
            <person name="Glavina Del Rio T."/>
            <person name="Copeland A."/>
            <person name="Tice H."/>
            <person name="Cheng J.-F."/>
            <person name="Lucas S."/>
            <person name="Chen F."/>
            <person name="Nolan M."/>
            <person name="Bruce D."/>
            <person name="Goodwin L."/>
            <person name="Pitluck S."/>
            <person name="Mavromatis K."/>
            <person name="Mikhailova N."/>
            <person name="Pati A."/>
            <person name="Chen A."/>
            <person name="Palaniappan K."/>
            <person name="Land M."/>
            <person name="Hauser L."/>
            <person name="Chang Y.-J."/>
            <person name="Jeffries C.D."/>
            <person name="Meincke L."/>
            <person name="Brettin T."/>
            <person name="Detter J.C."/>
            <person name="Detter J.C."/>
            <person name="Rohde M."/>
            <person name="Goeker M."/>
            <person name="Bristow J."/>
            <person name="Eisen J.A."/>
            <person name="Markowitz V."/>
            <person name="Hugenholtz P."/>
            <person name="Kyrpides N.C."/>
            <person name="Klenk H.-P."/>
        </authorList>
    </citation>
    <scope>NUCLEOTIDE SEQUENCE [LARGE SCALE GENOMIC DNA]</scope>
    <source>
        <strain evidence="3">ATCC 25078 / DSM 43160 / JCM 3152 / KCC A-0152 / KCTC 9177 / NBRC 13315 / NRRL B-3577 / G-20</strain>
    </source>
</reference>
<dbReference type="HOGENOM" id="CLU_1523044_0_0_11"/>
<sequence>MTDFKVGDIAEVRDNGPILKAGEQFTVTEVLGQRIRINRPGASNLFSALIFRKVGGDPVRQPAVAATSLEALISQGLESPVKTVQRAAERARDAVQRFVEVEREERGKAALHAEVAQLERQLREAKAKLKGRPAEAPAPKASVADMRAWCVDRSIPVPVKGRLPREAVGAYERAHA</sequence>
<dbReference type="AlphaFoldDB" id="D2S867"/>
<keyword evidence="1" id="KW-0175">Coiled coil</keyword>
<name>D2S867_GEOOG</name>
<dbReference type="Proteomes" id="UP000001382">
    <property type="component" value="Chromosome"/>
</dbReference>
<organism evidence="2 3">
    <name type="scientific">Geodermatophilus obscurus (strain ATCC 25078 / DSM 43160 / JCM 3152 / CCUG 61914 / KCC A-0152 / KCTC 9177 / NBRC 13315 / NRRL B-3577 / G-20)</name>
    <dbReference type="NCBI Taxonomy" id="526225"/>
    <lineage>
        <taxon>Bacteria</taxon>
        <taxon>Bacillati</taxon>
        <taxon>Actinomycetota</taxon>
        <taxon>Actinomycetes</taxon>
        <taxon>Geodermatophilales</taxon>
        <taxon>Geodermatophilaceae</taxon>
        <taxon>Geodermatophilus</taxon>
    </lineage>
</organism>
<proteinExistence type="predicted"/>
<dbReference type="STRING" id="526225.Gobs_0719"/>
<accession>D2S867</accession>
<reference evidence="3" key="2">
    <citation type="submission" date="2010-01" db="EMBL/GenBank/DDBJ databases">
        <title>The complete genome of Geodermatophilus obscurus DSM 43160.</title>
        <authorList>
            <consortium name="US DOE Joint Genome Institute (JGI-PGF)"/>
            <person name="Lucas S."/>
            <person name="Copeland A."/>
            <person name="Lapidus A."/>
            <person name="Glavina del Rio T."/>
            <person name="Dalin E."/>
            <person name="Tice H."/>
            <person name="Bruce D."/>
            <person name="Goodwin L."/>
            <person name="Pitluck S."/>
            <person name="Kyrpides N."/>
            <person name="Mavromatis K."/>
            <person name="Ivanova N."/>
            <person name="Munk A.C."/>
            <person name="Brettin T."/>
            <person name="Detter J.C."/>
            <person name="Han C."/>
            <person name="Larimer F."/>
            <person name="Land M."/>
            <person name="Hauser L."/>
            <person name="Markowitz V."/>
            <person name="Cheng J.-F."/>
            <person name="Hugenholtz P."/>
            <person name="Woyke T."/>
            <person name="Wu D."/>
            <person name="Jando M."/>
            <person name="Schneider S."/>
            <person name="Klenk H.-P."/>
            <person name="Eisen J.A."/>
        </authorList>
    </citation>
    <scope>NUCLEOTIDE SEQUENCE [LARGE SCALE GENOMIC DNA]</scope>
    <source>
        <strain evidence="3">ATCC 25078 / DSM 43160 / JCM 3152 / KCC A-0152 / KCTC 9177 / NBRC 13315 / NRRL B-3577 / G-20</strain>
    </source>
</reference>
<dbReference type="KEGG" id="gob:Gobs_0719"/>
<evidence type="ECO:0008006" key="4">
    <source>
        <dbReference type="Google" id="ProtNLM"/>
    </source>
</evidence>
<protein>
    <recommendedName>
        <fullName evidence="4">Lsr2 protein</fullName>
    </recommendedName>
</protein>